<dbReference type="EMBL" id="MFIY01000022">
    <property type="protein sequence ID" value="OGG00161.1"/>
    <property type="molecule type" value="Genomic_DNA"/>
</dbReference>
<feature type="transmembrane region" description="Helical" evidence="2">
    <location>
        <begin position="67"/>
        <end position="84"/>
    </location>
</feature>
<dbReference type="Pfam" id="PF13439">
    <property type="entry name" value="Glyco_transf_4"/>
    <property type="match status" value="1"/>
</dbReference>
<protein>
    <recommendedName>
        <fullName evidence="7">Glycosyl transferase family 1 domain-containing protein</fullName>
    </recommendedName>
</protein>
<comment type="caution">
    <text evidence="5">The sequence shown here is derived from an EMBL/GenBank/DDBJ whole genome shotgun (WGS) entry which is preliminary data.</text>
</comment>
<dbReference type="PANTHER" id="PTHR46401:SF2">
    <property type="entry name" value="GLYCOSYLTRANSFERASE WBBK-RELATED"/>
    <property type="match status" value="1"/>
</dbReference>
<keyword evidence="2" id="KW-0472">Membrane</keyword>
<dbReference type="PANTHER" id="PTHR46401">
    <property type="entry name" value="GLYCOSYLTRANSFERASE WBBK-RELATED"/>
    <property type="match status" value="1"/>
</dbReference>
<dbReference type="Gene3D" id="3.40.50.2000">
    <property type="entry name" value="Glycogen Phosphorylase B"/>
    <property type="match status" value="2"/>
</dbReference>
<dbReference type="GO" id="GO:0016757">
    <property type="term" value="F:glycosyltransferase activity"/>
    <property type="evidence" value="ECO:0007669"/>
    <property type="project" value="InterPro"/>
</dbReference>
<evidence type="ECO:0000259" key="3">
    <source>
        <dbReference type="Pfam" id="PF00534"/>
    </source>
</evidence>
<proteinExistence type="predicted"/>
<accession>A0A1F5YJ05</accession>
<keyword evidence="2" id="KW-1133">Transmembrane helix</keyword>
<dbReference type="GO" id="GO:0009103">
    <property type="term" value="P:lipopolysaccharide biosynthetic process"/>
    <property type="evidence" value="ECO:0007669"/>
    <property type="project" value="TreeGrafter"/>
</dbReference>
<feature type="domain" description="Glycosyltransferase subfamily 4-like N-terminal" evidence="4">
    <location>
        <begin position="17"/>
        <end position="180"/>
    </location>
</feature>
<organism evidence="5 6">
    <name type="scientific">Candidatus Gottesmanbacteria bacterium RBG_13_37_7</name>
    <dbReference type="NCBI Taxonomy" id="1798369"/>
    <lineage>
        <taxon>Bacteria</taxon>
        <taxon>Candidatus Gottesmaniibacteriota</taxon>
    </lineage>
</organism>
<evidence type="ECO:0000313" key="5">
    <source>
        <dbReference type="EMBL" id="OGG00161.1"/>
    </source>
</evidence>
<dbReference type="Pfam" id="PF00534">
    <property type="entry name" value="Glycos_transf_1"/>
    <property type="match status" value="1"/>
</dbReference>
<dbReference type="AlphaFoldDB" id="A0A1F5YJ05"/>
<feature type="domain" description="Glycosyl transferase family 1" evidence="3">
    <location>
        <begin position="182"/>
        <end position="347"/>
    </location>
</feature>
<evidence type="ECO:0008006" key="7">
    <source>
        <dbReference type="Google" id="ProtNLM"/>
    </source>
</evidence>
<evidence type="ECO:0000313" key="6">
    <source>
        <dbReference type="Proteomes" id="UP000178230"/>
    </source>
</evidence>
<keyword evidence="2" id="KW-0812">Transmembrane</keyword>
<reference evidence="5 6" key="1">
    <citation type="journal article" date="2016" name="Nat. Commun.">
        <title>Thousands of microbial genomes shed light on interconnected biogeochemical processes in an aquifer system.</title>
        <authorList>
            <person name="Anantharaman K."/>
            <person name="Brown C.T."/>
            <person name="Hug L.A."/>
            <person name="Sharon I."/>
            <person name="Castelle C.J."/>
            <person name="Probst A.J."/>
            <person name="Thomas B.C."/>
            <person name="Singh A."/>
            <person name="Wilkins M.J."/>
            <person name="Karaoz U."/>
            <person name="Brodie E.L."/>
            <person name="Williams K.H."/>
            <person name="Hubbard S.S."/>
            <person name="Banfield J.F."/>
        </authorList>
    </citation>
    <scope>NUCLEOTIDE SEQUENCE [LARGE SCALE GENOMIC DNA]</scope>
</reference>
<sequence>MHIAIFNWRDIKNPKSGGAEIVTQKHARGWVKAGHRVTLVCPAFRDCKWEETIDRVQYVRLGIRTNFNYLFIYFLAFIYYHQFLKGKVDLVIDEIHGLPFFTPLYVREKKLAFICEVAGEIWDKMFPKPLAFVGRQIENYYFSLYKKIKFLTISQSTKRDLIQGGIIAENITVIYPGVNINTPKKSPAKEKNSTLIWLNRINKMKNLKDAILAFNIIQESMKNSRFIVAGKVDDRGYYKECQNLAENLGIKNKIRFLGFVDEQEKMNLLSQVHLLLHTSVKEGWGINVLEANLCQTPAVSYNVEGLRETVKDSYSGLLCIENNPSELAKEVIGLLQDKKKYSKMQENCLRWARKFTWEKAIKESLRLMENG</sequence>
<dbReference type="CDD" id="cd03801">
    <property type="entry name" value="GT4_PimA-like"/>
    <property type="match status" value="1"/>
</dbReference>
<dbReference type="InterPro" id="IPR028098">
    <property type="entry name" value="Glyco_trans_4-like_N"/>
</dbReference>
<dbReference type="InterPro" id="IPR001296">
    <property type="entry name" value="Glyco_trans_1"/>
</dbReference>
<dbReference type="SUPFAM" id="SSF53756">
    <property type="entry name" value="UDP-Glycosyltransferase/glycogen phosphorylase"/>
    <property type="match status" value="1"/>
</dbReference>
<evidence type="ECO:0000256" key="2">
    <source>
        <dbReference type="SAM" id="Phobius"/>
    </source>
</evidence>
<dbReference type="Proteomes" id="UP000178230">
    <property type="component" value="Unassembled WGS sequence"/>
</dbReference>
<evidence type="ECO:0000259" key="4">
    <source>
        <dbReference type="Pfam" id="PF13439"/>
    </source>
</evidence>
<name>A0A1F5YJ05_9BACT</name>
<keyword evidence="1" id="KW-0808">Transferase</keyword>
<gene>
    <name evidence="5" type="ORF">A2Y99_02280</name>
</gene>
<evidence type="ECO:0000256" key="1">
    <source>
        <dbReference type="ARBA" id="ARBA00022679"/>
    </source>
</evidence>